<name>A0ABQ0XJE4_9STAP</name>
<evidence type="ECO:0000313" key="2">
    <source>
        <dbReference type="Proteomes" id="UP000321040"/>
    </source>
</evidence>
<organism evidence="1 2">
    <name type="scientific">Staphylococcus kloosii</name>
    <dbReference type="NCBI Taxonomy" id="29384"/>
    <lineage>
        <taxon>Bacteria</taxon>
        <taxon>Bacillati</taxon>
        <taxon>Bacillota</taxon>
        <taxon>Bacilli</taxon>
        <taxon>Bacillales</taxon>
        <taxon>Staphylococcaceae</taxon>
        <taxon>Staphylococcus</taxon>
    </lineage>
</organism>
<keyword evidence="2" id="KW-1185">Reference proteome</keyword>
<comment type="caution">
    <text evidence="1">The sequence shown here is derived from an EMBL/GenBank/DDBJ whole genome shotgun (WGS) entry which is preliminary data.</text>
</comment>
<evidence type="ECO:0000313" key="1">
    <source>
        <dbReference type="EMBL" id="GEP81485.1"/>
    </source>
</evidence>
<accession>A0ABQ0XJE4</accession>
<dbReference type="EMBL" id="BKAQ01000005">
    <property type="protein sequence ID" value="GEP81485.1"/>
    <property type="molecule type" value="Genomic_DNA"/>
</dbReference>
<reference evidence="1 2" key="1">
    <citation type="submission" date="2019-07" db="EMBL/GenBank/DDBJ databases">
        <title>Whole genome shotgun sequence of Staphylococcus kloosii NBRC 109624.</title>
        <authorList>
            <person name="Hosoyama A."/>
            <person name="Uohara A."/>
            <person name="Ohji S."/>
            <person name="Ichikawa N."/>
        </authorList>
    </citation>
    <scope>NUCLEOTIDE SEQUENCE [LARGE SCALE GENOMIC DNA]</scope>
    <source>
        <strain evidence="1 2">NBRC 109624</strain>
    </source>
</reference>
<dbReference type="Proteomes" id="UP000321040">
    <property type="component" value="Unassembled WGS sequence"/>
</dbReference>
<gene>
    <name evidence="1" type="ORF">SKL01_06630</name>
</gene>
<proteinExistence type="predicted"/>
<protein>
    <recommendedName>
        <fullName evidence="3">LIM zinc-binding domain-containing protein</fullName>
    </recommendedName>
</protein>
<sequence>MKELVGQCELCHKNVYCMDGFLNGIHQDNHLYCFECASR</sequence>
<evidence type="ECO:0008006" key="3">
    <source>
        <dbReference type="Google" id="ProtNLM"/>
    </source>
</evidence>